<dbReference type="OrthoDB" id="186585at2"/>
<keyword evidence="3" id="KW-0238">DNA-binding</keyword>
<evidence type="ECO:0000256" key="4">
    <source>
        <dbReference type="ARBA" id="ARBA00023163"/>
    </source>
</evidence>
<keyword evidence="4" id="KW-0804">Transcription</keyword>
<dbReference type="EMBL" id="RBZY01000005">
    <property type="protein sequence ID" value="RWR22358.1"/>
    <property type="molecule type" value="Genomic_DNA"/>
</dbReference>
<proteinExistence type="inferred from homology"/>
<dbReference type="Gene3D" id="1.10.10.10">
    <property type="entry name" value="Winged helix-like DNA-binding domain superfamily/Winged helix DNA-binding domain"/>
    <property type="match status" value="1"/>
</dbReference>
<evidence type="ECO:0000256" key="3">
    <source>
        <dbReference type="ARBA" id="ARBA00023125"/>
    </source>
</evidence>
<dbReference type="InterPro" id="IPR037171">
    <property type="entry name" value="NagB/RpiA_transferase-like"/>
</dbReference>
<dbReference type="PANTHER" id="PTHR34294">
    <property type="entry name" value="TRANSCRIPTIONAL REGULATOR-RELATED"/>
    <property type="match status" value="1"/>
</dbReference>
<dbReference type="Gene3D" id="3.40.50.1360">
    <property type="match status" value="1"/>
</dbReference>
<keyword evidence="2" id="KW-0805">Transcription regulation</keyword>
<dbReference type="Proteomes" id="UP000285970">
    <property type="component" value="Unassembled WGS sequence"/>
</dbReference>
<evidence type="ECO:0000313" key="6">
    <source>
        <dbReference type="EMBL" id="RWR22358.1"/>
    </source>
</evidence>
<evidence type="ECO:0000259" key="5">
    <source>
        <dbReference type="Pfam" id="PF04198"/>
    </source>
</evidence>
<gene>
    <name evidence="6" type="ORF">D8Y23_02150</name>
</gene>
<dbReference type="InterPro" id="IPR007324">
    <property type="entry name" value="Sugar-bd_dom_put"/>
</dbReference>
<dbReference type="PANTHER" id="PTHR34294:SF1">
    <property type="entry name" value="TRANSCRIPTIONAL REGULATOR LSRR"/>
    <property type="match status" value="1"/>
</dbReference>
<name>A0A443JPB8_9MICO</name>
<dbReference type="AlphaFoldDB" id="A0A443JPB8"/>
<evidence type="ECO:0000313" key="7">
    <source>
        <dbReference type="Proteomes" id="UP000285970"/>
    </source>
</evidence>
<organism evidence="6 7">
    <name type="scientific">Microbacterium enclense</name>
    <dbReference type="NCBI Taxonomy" id="993073"/>
    <lineage>
        <taxon>Bacteria</taxon>
        <taxon>Bacillati</taxon>
        <taxon>Actinomycetota</taxon>
        <taxon>Actinomycetes</taxon>
        <taxon>Micrococcales</taxon>
        <taxon>Microbacteriaceae</taxon>
        <taxon>Microbacterium</taxon>
    </lineage>
</organism>
<dbReference type="InterPro" id="IPR036388">
    <property type="entry name" value="WH-like_DNA-bd_sf"/>
</dbReference>
<dbReference type="SUPFAM" id="SSF100950">
    <property type="entry name" value="NagB/RpiA/CoA transferase-like"/>
    <property type="match status" value="1"/>
</dbReference>
<dbReference type="Pfam" id="PF04198">
    <property type="entry name" value="Sugar-bind"/>
    <property type="match status" value="1"/>
</dbReference>
<evidence type="ECO:0000256" key="1">
    <source>
        <dbReference type="ARBA" id="ARBA00010466"/>
    </source>
</evidence>
<dbReference type="InterPro" id="IPR051054">
    <property type="entry name" value="SorC_transcr_regulators"/>
</dbReference>
<evidence type="ECO:0000256" key="2">
    <source>
        <dbReference type="ARBA" id="ARBA00023015"/>
    </source>
</evidence>
<sequence>MTPPRDPHALRAMTRVAHLYHRRGLVQTEIAAEMGLSQAGVSRLLTAAADRGIVRTIVVPPAGFHSDLEQAIEQRFGLREVHIVSAGALTGERRVEALARALVQILQLTRIDRRSIGLTSWSRTLQLAVSVMPDFPRATAARVVEVLGDVGRPTLQHRAALTTERFAQATGGEPLFLRAPGVVATPRMRTALLDGDPHARLALDAMDHLDLVLTGIGDAHPTPPLVAGENFFTDEQFAAARAQGAVGEIGLRFLDADGSPVASELDDLVLGMELAQLRRTERRIAVAGGAAKHAAVLAAVRGGWIDVLVTDDLTARHLVDAPPSGG</sequence>
<dbReference type="GO" id="GO:0030246">
    <property type="term" value="F:carbohydrate binding"/>
    <property type="evidence" value="ECO:0007669"/>
    <property type="project" value="InterPro"/>
</dbReference>
<dbReference type="GO" id="GO:0003677">
    <property type="term" value="F:DNA binding"/>
    <property type="evidence" value="ECO:0007669"/>
    <property type="project" value="UniProtKB-KW"/>
</dbReference>
<reference evidence="6 7" key="1">
    <citation type="journal article" date="2018" name="Front. Microbiol.">
        <title>Novel Insights Into Bacterial Dimethylsulfoniopropionate Catabolism in the East China Sea.</title>
        <authorList>
            <person name="Liu J."/>
            <person name="Liu J."/>
            <person name="Zhang S.H."/>
            <person name="Liang J."/>
            <person name="Lin H."/>
            <person name="Song D."/>
            <person name="Yang G.P."/>
            <person name="Todd J.D."/>
            <person name="Zhang X.H."/>
        </authorList>
    </citation>
    <scope>NUCLEOTIDE SEQUENCE [LARGE SCALE GENOMIC DNA]</scope>
    <source>
        <strain evidence="6 7">ZYFD042</strain>
    </source>
</reference>
<comment type="similarity">
    <text evidence="1">Belongs to the SorC transcriptional regulatory family.</text>
</comment>
<accession>A0A443JPB8</accession>
<feature type="domain" description="Sugar-binding" evidence="5">
    <location>
        <begin position="65"/>
        <end position="319"/>
    </location>
</feature>
<protein>
    <submittedName>
        <fullName evidence="6">Sugar-binding transcriptional regulator</fullName>
    </submittedName>
</protein>
<comment type="caution">
    <text evidence="6">The sequence shown here is derived from an EMBL/GenBank/DDBJ whole genome shotgun (WGS) entry which is preliminary data.</text>
</comment>